<evidence type="ECO:0000259" key="2">
    <source>
        <dbReference type="Pfam" id="PF01408"/>
    </source>
</evidence>
<protein>
    <submittedName>
        <fullName evidence="4">Myo-inositol 2-dehydrogenase</fullName>
    </submittedName>
</protein>
<dbReference type="InterPro" id="IPR055170">
    <property type="entry name" value="GFO_IDH_MocA-like_dom"/>
</dbReference>
<keyword evidence="1" id="KW-0560">Oxidoreductase</keyword>
<comment type="caution">
    <text evidence="4">The sequence shown here is derived from an EMBL/GenBank/DDBJ whole genome shotgun (WGS) entry which is preliminary data.</text>
</comment>
<dbReference type="STRING" id="1293890.TALK_11285"/>
<dbReference type="Pfam" id="PF01408">
    <property type="entry name" value="GFO_IDH_MocA"/>
    <property type="match status" value="1"/>
</dbReference>
<evidence type="ECO:0000256" key="1">
    <source>
        <dbReference type="ARBA" id="ARBA00023002"/>
    </source>
</evidence>
<proteinExistence type="predicted"/>
<reference evidence="4 5" key="1">
    <citation type="submission" date="2014-03" db="EMBL/GenBank/DDBJ databases">
        <title>The draft genome sequence of Thalassospira alkalitolerans JCM 18968.</title>
        <authorList>
            <person name="Lai Q."/>
            <person name="Shao Z."/>
        </authorList>
    </citation>
    <scope>NUCLEOTIDE SEQUENCE [LARGE SCALE GENOMIC DNA]</scope>
    <source>
        <strain evidence="4 5">JCM 18968</strain>
    </source>
</reference>
<dbReference type="Gene3D" id="3.30.360.10">
    <property type="entry name" value="Dihydrodipicolinate Reductase, domain 2"/>
    <property type="match status" value="1"/>
</dbReference>
<dbReference type="EMBL" id="JFKB01000007">
    <property type="protein sequence ID" value="OSQ47648.1"/>
    <property type="molecule type" value="Genomic_DNA"/>
</dbReference>
<dbReference type="RefSeq" id="WP_085618890.1">
    <property type="nucleotide sequence ID" value="NZ_JFKB01000007.1"/>
</dbReference>
<feature type="domain" description="GFO/IDH/MocA-like oxidoreductase" evidence="3">
    <location>
        <begin position="139"/>
        <end position="273"/>
    </location>
</feature>
<sequence>MGSIGIGLIGTGFMGKAHALAFGAVRAVMGDVPDIRLEILCDTPTDKASDMASQFGFARATDDWKTLISDPKVDIVSITTPNMLHFDMALAAIAAGKHVYCEKPLSLTLDQAHKMRDAARKAGVKTMVGYNYIKNPAFTHACKLICDGAIGDIVHFRGWVDEDYQANPELPWTWRSTIADAGLGALGDLGCHLVSMAYGLVGPIDSLIADMQTIHDTRPLADGSGRAKVENEDTATALVRFANGVQGSLSTSRSAWGRKNRLAWEVHGTKGMLCFDQERLNELQLYRNDGPTGKQGFTTILTGPEHPPYGNFCPAPGHQLGFNDLKVIEAAAFLRAIRDNHAAYPSFDDAFEFEKVIHAIAISAREERRVRVGEL</sequence>
<dbReference type="GO" id="GO:0000166">
    <property type="term" value="F:nucleotide binding"/>
    <property type="evidence" value="ECO:0007669"/>
    <property type="project" value="InterPro"/>
</dbReference>
<dbReference type="InterPro" id="IPR000683">
    <property type="entry name" value="Gfo/Idh/MocA-like_OxRdtase_N"/>
</dbReference>
<dbReference type="PANTHER" id="PTHR43818">
    <property type="entry name" value="BCDNA.GH03377"/>
    <property type="match status" value="1"/>
</dbReference>
<dbReference type="SUPFAM" id="SSF55347">
    <property type="entry name" value="Glyceraldehyde-3-phosphate dehydrogenase-like, C-terminal domain"/>
    <property type="match status" value="1"/>
</dbReference>
<organism evidence="4 5">
    <name type="scientific">Thalassospira alkalitolerans</name>
    <dbReference type="NCBI Taxonomy" id="1293890"/>
    <lineage>
        <taxon>Bacteria</taxon>
        <taxon>Pseudomonadati</taxon>
        <taxon>Pseudomonadota</taxon>
        <taxon>Alphaproteobacteria</taxon>
        <taxon>Rhodospirillales</taxon>
        <taxon>Thalassospiraceae</taxon>
        <taxon>Thalassospira</taxon>
    </lineage>
</organism>
<feature type="domain" description="Gfo/Idh/MocA-like oxidoreductase N-terminal" evidence="2">
    <location>
        <begin position="5"/>
        <end position="130"/>
    </location>
</feature>
<dbReference type="SUPFAM" id="SSF51735">
    <property type="entry name" value="NAD(P)-binding Rossmann-fold domains"/>
    <property type="match status" value="1"/>
</dbReference>
<accession>A0A1Y2LCF7</accession>
<keyword evidence="5" id="KW-1185">Reference proteome</keyword>
<name>A0A1Y2LCF7_9PROT</name>
<dbReference type="Gene3D" id="3.40.50.720">
    <property type="entry name" value="NAD(P)-binding Rossmann-like Domain"/>
    <property type="match status" value="1"/>
</dbReference>
<dbReference type="InterPro" id="IPR050463">
    <property type="entry name" value="Gfo/Idh/MocA_oxidrdct_glycsds"/>
</dbReference>
<gene>
    <name evidence="4" type="ORF">TALK_11285</name>
</gene>
<evidence type="ECO:0000313" key="5">
    <source>
        <dbReference type="Proteomes" id="UP000193396"/>
    </source>
</evidence>
<dbReference type="PANTHER" id="PTHR43818:SF11">
    <property type="entry name" value="BCDNA.GH03377"/>
    <property type="match status" value="1"/>
</dbReference>
<dbReference type="OrthoDB" id="9801953at2"/>
<dbReference type="InterPro" id="IPR036291">
    <property type="entry name" value="NAD(P)-bd_dom_sf"/>
</dbReference>
<dbReference type="AlphaFoldDB" id="A0A1Y2LCF7"/>
<evidence type="ECO:0000259" key="3">
    <source>
        <dbReference type="Pfam" id="PF22725"/>
    </source>
</evidence>
<dbReference type="Proteomes" id="UP000193396">
    <property type="component" value="Unassembled WGS sequence"/>
</dbReference>
<evidence type="ECO:0000313" key="4">
    <source>
        <dbReference type="EMBL" id="OSQ47648.1"/>
    </source>
</evidence>
<dbReference type="GO" id="GO:0016491">
    <property type="term" value="F:oxidoreductase activity"/>
    <property type="evidence" value="ECO:0007669"/>
    <property type="project" value="UniProtKB-KW"/>
</dbReference>
<dbReference type="Pfam" id="PF22725">
    <property type="entry name" value="GFO_IDH_MocA_C3"/>
    <property type="match status" value="1"/>
</dbReference>